<dbReference type="PANTHER" id="PTHR10264:SF19">
    <property type="entry name" value="AT06885P-RELATED"/>
    <property type="match status" value="1"/>
</dbReference>
<dbReference type="PANTHER" id="PTHR10264">
    <property type="entry name" value="BAND 7 PROTEIN-RELATED"/>
    <property type="match status" value="1"/>
</dbReference>
<dbReference type="AlphaFoldDB" id="X1TXC6"/>
<dbReference type="Gene3D" id="6.10.250.2090">
    <property type="match status" value="1"/>
</dbReference>
<name>X1TXC6_9ZZZZ</name>
<organism evidence="1">
    <name type="scientific">marine sediment metagenome</name>
    <dbReference type="NCBI Taxonomy" id="412755"/>
    <lineage>
        <taxon>unclassified sequences</taxon>
        <taxon>metagenomes</taxon>
        <taxon>ecological metagenomes</taxon>
    </lineage>
</organism>
<protein>
    <submittedName>
        <fullName evidence="1">Uncharacterized protein</fullName>
    </submittedName>
</protein>
<gene>
    <name evidence="1" type="ORF">S12H4_54397</name>
</gene>
<proteinExistence type="predicted"/>
<dbReference type="InterPro" id="IPR043202">
    <property type="entry name" value="Band-7_stomatin-like"/>
</dbReference>
<dbReference type="GO" id="GO:0005886">
    <property type="term" value="C:plasma membrane"/>
    <property type="evidence" value="ECO:0007669"/>
    <property type="project" value="InterPro"/>
</dbReference>
<evidence type="ECO:0000313" key="1">
    <source>
        <dbReference type="EMBL" id="GAJ09919.1"/>
    </source>
</evidence>
<feature type="non-terminal residue" evidence="1">
    <location>
        <position position="1"/>
    </location>
</feature>
<sequence>ARAGLQDISLPADMKRAFAVQAEAERESRAILIKADAELKASSKLAAAAKNMGDPNAMQLRILSTVNDVSKDQSNTIILALPLETLRAAGIQGVAGLSAMASKKDSI</sequence>
<comment type="caution">
    <text evidence="1">The sequence shown here is derived from an EMBL/GenBank/DDBJ whole genome shotgun (WGS) entry which is preliminary data.</text>
</comment>
<reference evidence="1" key="1">
    <citation type="journal article" date="2014" name="Front. Microbiol.">
        <title>High frequency of phylogenetically diverse reductive dehalogenase-homologous genes in deep subseafloor sedimentary metagenomes.</title>
        <authorList>
            <person name="Kawai M."/>
            <person name="Futagami T."/>
            <person name="Toyoda A."/>
            <person name="Takaki Y."/>
            <person name="Nishi S."/>
            <person name="Hori S."/>
            <person name="Arai W."/>
            <person name="Tsubouchi T."/>
            <person name="Morono Y."/>
            <person name="Uchiyama I."/>
            <person name="Ito T."/>
            <person name="Fujiyama A."/>
            <person name="Inagaki F."/>
            <person name="Takami H."/>
        </authorList>
    </citation>
    <scope>NUCLEOTIDE SEQUENCE</scope>
    <source>
        <strain evidence="1">Expedition CK06-06</strain>
    </source>
</reference>
<accession>X1TXC6</accession>
<dbReference type="EMBL" id="BARW01034770">
    <property type="protein sequence ID" value="GAJ09919.1"/>
    <property type="molecule type" value="Genomic_DNA"/>
</dbReference>